<comment type="caution">
    <text evidence="2">The sequence shown here is derived from an EMBL/GenBank/DDBJ whole genome shotgun (WGS) entry which is preliminary data.</text>
</comment>
<name>A0A1V4SRR0_9CLOT</name>
<gene>
    <name evidence="2" type="ORF">CLTHE_28670</name>
</gene>
<accession>A0A1V4SRR0</accession>
<evidence type="ECO:0000313" key="3">
    <source>
        <dbReference type="Proteomes" id="UP000191448"/>
    </source>
</evidence>
<dbReference type="Proteomes" id="UP000191448">
    <property type="component" value="Unassembled WGS sequence"/>
</dbReference>
<feature type="coiled-coil region" evidence="1">
    <location>
        <begin position="20"/>
        <end position="94"/>
    </location>
</feature>
<keyword evidence="1" id="KW-0175">Coiled coil</keyword>
<proteinExistence type="predicted"/>
<protein>
    <submittedName>
        <fullName evidence="2">Uncharacterized protein</fullName>
    </submittedName>
</protein>
<evidence type="ECO:0000313" key="2">
    <source>
        <dbReference type="EMBL" id="OPX46473.1"/>
    </source>
</evidence>
<sequence length="266" mass="31821">MDRVNKSLLGYKIDENGVYVVLNNDEYEEFKYKLDELEEKCLKYERELRQKLEIIERRNREIQLKTEEINKLKNSDLNSEIEKLKSEKLEILTKAKKNLELGKNFQEKLKVEKLKNENLFRIMKERSNAQRGLKPKKTRFGYIALDNKKVNYKIKYKNFNKFKYKNIEAYKIRLQTPYISSALDIYDARDKIINDICYVGVGSELPIDGIFYKDEYSLDEFDDSVTSKKEESICFDLKFIANYKSGFWEVDVYTNRFINVSDEFIL</sequence>
<reference evidence="2 3" key="1">
    <citation type="submission" date="2016-02" db="EMBL/GenBank/DDBJ databases">
        <title>Genome sequence of Clostridium thermobutyricum DSM 4928.</title>
        <authorList>
            <person name="Poehlein A."/>
            <person name="Daniel R."/>
        </authorList>
    </citation>
    <scope>NUCLEOTIDE SEQUENCE [LARGE SCALE GENOMIC DNA]</scope>
    <source>
        <strain evidence="2 3">DSM 4928</strain>
    </source>
</reference>
<dbReference type="AlphaFoldDB" id="A0A1V4SRR0"/>
<dbReference type="RefSeq" id="WP_080024046.1">
    <property type="nucleotide sequence ID" value="NZ_LTAY01000089.1"/>
</dbReference>
<organism evidence="2 3">
    <name type="scientific">Clostridium thermobutyricum DSM 4928</name>
    <dbReference type="NCBI Taxonomy" id="1121339"/>
    <lineage>
        <taxon>Bacteria</taxon>
        <taxon>Bacillati</taxon>
        <taxon>Bacillota</taxon>
        <taxon>Clostridia</taxon>
        <taxon>Eubacteriales</taxon>
        <taxon>Clostridiaceae</taxon>
        <taxon>Clostridium</taxon>
    </lineage>
</organism>
<evidence type="ECO:0000256" key="1">
    <source>
        <dbReference type="SAM" id="Coils"/>
    </source>
</evidence>
<dbReference type="EMBL" id="LTAY01000089">
    <property type="protein sequence ID" value="OPX46473.1"/>
    <property type="molecule type" value="Genomic_DNA"/>
</dbReference>